<dbReference type="EMBL" id="MK599349">
    <property type="protein sequence ID" value="QCP69312.1"/>
    <property type="molecule type" value="mRNA"/>
</dbReference>
<evidence type="ECO:0000256" key="4">
    <source>
        <dbReference type="ARBA" id="ARBA00022448"/>
    </source>
</evidence>
<dbReference type="PANTHER" id="PTHR10612">
    <property type="entry name" value="APOLIPOPROTEIN D"/>
    <property type="match status" value="1"/>
</dbReference>
<evidence type="ECO:0000256" key="2">
    <source>
        <dbReference type="ARBA" id="ARBA00006889"/>
    </source>
</evidence>
<dbReference type="GO" id="GO:0008289">
    <property type="term" value="F:lipid binding"/>
    <property type="evidence" value="ECO:0007669"/>
    <property type="project" value="UniProtKB-KW"/>
</dbReference>
<dbReference type="GO" id="GO:0000302">
    <property type="term" value="P:response to reactive oxygen species"/>
    <property type="evidence" value="ECO:0007669"/>
    <property type="project" value="TreeGrafter"/>
</dbReference>
<dbReference type="GO" id="GO:0006869">
    <property type="term" value="P:lipid transport"/>
    <property type="evidence" value="ECO:0007669"/>
    <property type="project" value="InterPro"/>
</dbReference>
<keyword evidence="4" id="KW-0813">Transport</keyword>
<proteinExistence type="evidence at transcript level"/>
<evidence type="ECO:0000256" key="1">
    <source>
        <dbReference type="ARBA" id="ARBA00004613"/>
    </source>
</evidence>
<dbReference type="PANTHER" id="PTHR10612:SF58">
    <property type="entry name" value="APOLIPOPROTEIN D"/>
    <property type="match status" value="1"/>
</dbReference>
<evidence type="ECO:0000256" key="7">
    <source>
        <dbReference type="ARBA" id="ARBA00023121"/>
    </source>
</evidence>
<keyword evidence="13" id="KW-0449">Lipoprotein</keyword>
<evidence type="ECO:0000313" key="13">
    <source>
        <dbReference type="EMBL" id="QCP69312.1"/>
    </source>
</evidence>
<dbReference type="CDD" id="cd19437">
    <property type="entry name" value="lipocalin_apoD-like"/>
    <property type="match status" value="1"/>
</dbReference>
<feature type="signal peptide" evidence="11">
    <location>
        <begin position="1"/>
        <end position="30"/>
    </location>
</feature>
<dbReference type="InterPro" id="IPR012674">
    <property type="entry name" value="Calycin"/>
</dbReference>
<evidence type="ECO:0000256" key="8">
    <source>
        <dbReference type="ARBA" id="ARBA00023157"/>
    </source>
</evidence>
<feature type="domain" description="Lipocalin/cytosolic fatty-acid binding" evidence="12">
    <location>
        <begin position="48"/>
        <end position="190"/>
    </location>
</feature>
<keyword evidence="6 11" id="KW-0732">Signal</keyword>
<evidence type="ECO:0000256" key="5">
    <source>
        <dbReference type="ARBA" id="ARBA00022525"/>
    </source>
</evidence>
<dbReference type="InterPro" id="IPR026222">
    <property type="entry name" value="ApoD_vertbrte"/>
</dbReference>
<dbReference type="PRINTS" id="PR02058">
    <property type="entry name" value="APODVERTBRTE"/>
</dbReference>
<comment type="subcellular location">
    <subcellularLocation>
        <location evidence="1">Secreted</location>
    </subcellularLocation>
</comment>
<dbReference type="GO" id="GO:0005737">
    <property type="term" value="C:cytoplasm"/>
    <property type="evidence" value="ECO:0007669"/>
    <property type="project" value="TreeGrafter"/>
</dbReference>
<dbReference type="GO" id="GO:0042246">
    <property type="term" value="P:tissue regeneration"/>
    <property type="evidence" value="ECO:0007669"/>
    <property type="project" value="InterPro"/>
</dbReference>
<reference evidence="13" key="1">
    <citation type="submission" date="2019-03" db="EMBL/GenBank/DDBJ databases">
        <authorList>
            <person name="Tian Y."/>
        </authorList>
    </citation>
    <scope>NUCLEOTIDE SEQUENCE</scope>
</reference>
<keyword evidence="8" id="KW-1015">Disulfide bond</keyword>
<protein>
    <recommendedName>
        <fullName evidence="3">Apolipoprotein D</fullName>
    </recommendedName>
</protein>
<keyword evidence="5" id="KW-0964">Secreted</keyword>
<dbReference type="InterPro" id="IPR002969">
    <property type="entry name" value="ApolipopD"/>
</dbReference>
<keyword evidence="10" id="KW-0873">Pyrrolidone carboxylic acid</keyword>
<gene>
    <name evidence="13" type="primary">apoDa.1</name>
</gene>
<keyword evidence="7" id="KW-0446">Lipid-binding</keyword>
<dbReference type="SUPFAM" id="SSF50814">
    <property type="entry name" value="Lipocalins"/>
    <property type="match status" value="1"/>
</dbReference>
<dbReference type="FunFam" id="2.40.128.20:FF:000003">
    <property type="entry name" value="Apolipoprotein D"/>
    <property type="match status" value="1"/>
</dbReference>
<evidence type="ECO:0000256" key="3">
    <source>
        <dbReference type="ARBA" id="ARBA00019890"/>
    </source>
</evidence>
<keyword evidence="9" id="KW-0325">Glycoprotein</keyword>
<comment type="similarity">
    <text evidence="2 11">Belongs to the calycin superfamily. Lipocalin family.</text>
</comment>
<dbReference type="AlphaFoldDB" id="A0A4V1EK00"/>
<evidence type="ECO:0000256" key="10">
    <source>
        <dbReference type="ARBA" id="ARBA00023283"/>
    </source>
</evidence>
<dbReference type="PRINTS" id="PR01219">
    <property type="entry name" value="APOLIPOPROTD"/>
</dbReference>
<dbReference type="InterPro" id="IPR000566">
    <property type="entry name" value="Lipocln_cytosolic_FA-bd_dom"/>
</dbReference>
<dbReference type="Gene3D" id="2.40.128.20">
    <property type="match status" value="1"/>
</dbReference>
<sequence>MPGEQRGFGEKMNTIQVISFTLLSVLAANAQVIMPGRCPKPAVQENFDTARYLGTWHESQRLPHAFQKGECSTATYSLKSPGVVGVLNRELLADGTINSISGSAMAKDPSEPAKLLVSFFENSPPAPYWVLSTDYDNYALVYSCTDLGVLHVDFAWILSREPTLPEETIEELHSTLSSIGVRVDKLLSTNQDVVYCSAMSQ</sequence>
<accession>A0A4V1EK00</accession>
<name>A0A4V1EK00_LATMC</name>
<dbReference type="GO" id="GO:0005576">
    <property type="term" value="C:extracellular region"/>
    <property type="evidence" value="ECO:0007669"/>
    <property type="project" value="UniProtKB-SubCell"/>
</dbReference>
<feature type="chain" id="PRO_5021061785" description="Apolipoprotein D" evidence="11">
    <location>
        <begin position="31"/>
        <end position="201"/>
    </location>
</feature>
<dbReference type="PIRSF" id="PIRSF036893">
    <property type="entry name" value="Lipocalin_ApoD"/>
    <property type="match status" value="1"/>
</dbReference>
<dbReference type="GO" id="GO:0007420">
    <property type="term" value="P:brain development"/>
    <property type="evidence" value="ECO:0007669"/>
    <property type="project" value="InterPro"/>
</dbReference>
<evidence type="ECO:0000259" key="12">
    <source>
        <dbReference type="Pfam" id="PF08212"/>
    </source>
</evidence>
<dbReference type="InterPro" id="IPR022271">
    <property type="entry name" value="Lipocalin_ApoD"/>
</dbReference>
<dbReference type="GO" id="GO:0006629">
    <property type="term" value="P:lipid metabolic process"/>
    <property type="evidence" value="ECO:0007669"/>
    <property type="project" value="TreeGrafter"/>
</dbReference>
<dbReference type="PRINTS" id="PR00179">
    <property type="entry name" value="LIPOCALIN"/>
</dbReference>
<dbReference type="Pfam" id="PF08212">
    <property type="entry name" value="Lipocalin_2"/>
    <property type="match status" value="1"/>
</dbReference>
<organism evidence="13">
    <name type="scientific">Lateolabrax maculatus</name>
    <name type="common">Spotted sea bass</name>
    <dbReference type="NCBI Taxonomy" id="315492"/>
    <lineage>
        <taxon>Eukaryota</taxon>
        <taxon>Metazoa</taxon>
        <taxon>Chordata</taxon>
        <taxon>Craniata</taxon>
        <taxon>Vertebrata</taxon>
        <taxon>Euteleostomi</taxon>
        <taxon>Actinopterygii</taxon>
        <taxon>Neopterygii</taxon>
        <taxon>Teleostei</taxon>
        <taxon>Neoteleostei</taxon>
        <taxon>Acanthomorphata</taxon>
        <taxon>Eupercaria</taxon>
        <taxon>Acropomatiformes</taxon>
        <taxon>Lateolabracidae</taxon>
        <taxon>Lateolabrax</taxon>
    </lineage>
</organism>
<evidence type="ECO:0000256" key="6">
    <source>
        <dbReference type="ARBA" id="ARBA00022729"/>
    </source>
</evidence>
<evidence type="ECO:0000256" key="11">
    <source>
        <dbReference type="PIRNR" id="PIRNR036893"/>
    </source>
</evidence>
<evidence type="ECO:0000256" key="9">
    <source>
        <dbReference type="ARBA" id="ARBA00023180"/>
    </source>
</evidence>